<gene>
    <name evidence="2" type="ORF">SPIL2461_LOCUS22034</name>
</gene>
<evidence type="ECO:0000313" key="2">
    <source>
        <dbReference type="EMBL" id="CAE7757291.1"/>
    </source>
</evidence>
<proteinExistence type="predicted"/>
<dbReference type="Pfam" id="PF13475">
    <property type="entry name" value="DUF4116"/>
    <property type="match status" value="2"/>
</dbReference>
<dbReference type="Proteomes" id="UP000649617">
    <property type="component" value="Unassembled WGS sequence"/>
</dbReference>
<sequence>MGEKFVLSLVKHEPACLSFCSDELRCHEGFNLEAMSKNKEARHYVRPELWEDDAFVLEALAMDVAVLEHVPENVLFDRAVALKAVETRGAAMKYLDAGLCDDPQLALTAVEDDPSSLAYVSERLRADATLVRAALRGSGLALEHALGNLRDDAALVLEATLAGPTMAAQHECPFQFASDRLRKDPDFVMQVVGAAGAVVLMHTPLRRDSHFLLRLSCKVPEAIQYADEALLEDLPFLLTVIRQNPAVMNFVPAELRASASFVLASVRGNGAALDYAPRRFQSEPEFVRAADDAFPSRQPLSHESLEQRGVPLHRLGGPERAKRAGNRIANEWDRLDRLNARGLGDECGILGLPGDACLEWYGPLFLLARLKSICVWRELQLHELRAESKAKGLGKGQRPVGRADSHVHPQGPEPSVILHVGASISVLQDFYSVSNLKLKTGLRGTVVSIDKGGDARIDFSIESFAGGLSATQWIYKKDFDKLSVEKDDELLNTVLNELTVELFAGFYDPFLQADYNFESQDDILG</sequence>
<feature type="domain" description="DUF4116" evidence="1">
    <location>
        <begin position="4"/>
        <end position="49"/>
    </location>
</feature>
<dbReference type="AlphaFoldDB" id="A0A812Y0V9"/>
<name>A0A812Y0V9_SYMPI</name>
<accession>A0A812Y0V9</accession>
<dbReference type="EMBL" id="CAJNIZ010046821">
    <property type="protein sequence ID" value="CAE7757291.1"/>
    <property type="molecule type" value="Genomic_DNA"/>
</dbReference>
<organism evidence="2 3">
    <name type="scientific">Symbiodinium pilosum</name>
    <name type="common">Dinoflagellate</name>
    <dbReference type="NCBI Taxonomy" id="2952"/>
    <lineage>
        <taxon>Eukaryota</taxon>
        <taxon>Sar</taxon>
        <taxon>Alveolata</taxon>
        <taxon>Dinophyceae</taxon>
        <taxon>Suessiales</taxon>
        <taxon>Symbiodiniaceae</taxon>
        <taxon>Symbiodinium</taxon>
    </lineage>
</organism>
<reference evidence="2" key="1">
    <citation type="submission" date="2021-02" db="EMBL/GenBank/DDBJ databases">
        <authorList>
            <person name="Dougan E. K."/>
            <person name="Rhodes N."/>
            <person name="Thang M."/>
            <person name="Chan C."/>
        </authorList>
    </citation>
    <scope>NUCLEOTIDE SEQUENCE</scope>
</reference>
<dbReference type="OrthoDB" id="424955at2759"/>
<evidence type="ECO:0000259" key="1">
    <source>
        <dbReference type="Pfam" id="PF13475"/>
    </source>
</evidence>
<protein>
    <recommendedName>
        <fullName evidence="1">DUF4116 domain-containing protein</fullName>
    </recommendedName>
</protein>
<evidence type="ECO:0000313" key="3">
    <source>
        <dbReference type="Proteomes" id="UP000649617"/>
    </source>
</evidence>
<dbReference type="InterPro" id="IPR025197">
    <property type="entry name" value="DUF4116"/>
</dbReference>
<feature type="domain" description="DUF4116" evidence="1">
    <location>
        <begin position="102"/>
        <end position="149"/>
    </location>
</feature>
<comment type="caution">
    <text evidence="2">The sequence shown here is derived from an EMBL/GenBank/DDBJ whole genome shotgun (WGS) entry which is preliminary data.</text>
</comment>
<keyword evidence="3" id="KW-1185">Reference proteome</keyword>